<proteinExistence type="predicted"/>
<feature type="chain" id="PRO_5047095845" evidence="1">
    <location>
        <begin position="21"/>
        <end position="258"/>
    </location>
</feature>
<organism evidence="3 4">
    <name type="scientific">Flavihumibacter fluminis</name>
    <dbReference type="NCBI Taxonomy" id="2909236"/>
    <lineage>
        <taxon>Bacteria</taxon>
        <taxon>Pseudomonadati</taxon>
        <taxon>Bacteroidota</taxon>
        <taxon>Chitinophagia</taxon>
        <taxon>Chitinophagales</taxon>
        <taxon>Chitinophagaceae</taxon>
        <taxon>Flavihumibacter</taxon>
    </lineage>
</organism>
<name>A0ABS9BDD5_9BACT</name>
<evidence type="ECO:0000313" key="4">
    <source>
        <dbReference type="Proteomes" id="UP001200145"/>
    </source>
</evidence>
<evidence type="ECO:0000256" key="1">
    <source>
        <dbReference type="SAM" id="SignalP"/>
    </source>
</evidence>
<evidence type="ECO:0000259" key="2">
    <source>
        <dbReference type="Pfam" id="PF14344"/>
    </source>
</evidence>
<feature type="signal peptide" evidence="1">
    <location>
        <begin position="1"/>
        <end position="20"/>
    </location>
</feature>
<evidence type="ECO:0000313" key="3">
    <source>
        <dbReference type="EMBL" id="MCF1713712.1"/>
    </source>
</evidence>
<accession>A0ABS9BDD5</accession>
<dbReference type="EMBL" id="JAKEVY010000001">
    <property type="protein sequence ID" value="MCF1713712.1"/>
    <property type="molecule type" value="Genomic_DNA"/>
</dbReference>
<dbReference type="Proteomes" id="UP001200145">
    <property type="component" value="Unassembled WGS sequence"/>
</dbReference>
<dbReference type="InterPro" id="IPR025510">
    <property type="entry name" value="DUF4397"/>
</dbReference>
<sequence length="258" mass="28447">MKKSLKILSLVLSFSLLFIACTKDDPAGMDEMRDKAKLVFINATVNNSTVPGEALREVGIYPVYNGLNFNNHPIQYPWTNGYKAFDPGTLNLKLDTCFSPGTNPPSLDRATVKDLSLQVEADSYYSLFSVGTIYAVDTFFIRDDLSFPSSGKAKILFLNLSIDAGPIDIVNAVTGEVVAANISYKDRRGYVEVNPGNYRYQINAAGTSTVLRAARDLIIDANSVYTVWARGLRTIPAPGSTLANHQLQLSYHANRWTY</sequence>
<protein>
    <submittedName>
        <fullName evidence="3">DUF4397 domain-containing protein</fullName>
    </submittedName>
</protein>
<feature type="domain" description="DUF4397" evidence="2">
    <location>
        <begin position="74"/>
        <end position="169"/>
    </location>
</feature>
<dbReference type="Pfam" id="PF14344">
    <property type="entry name" value="DUF4397"/>
    <property type="match status" value="1"/>
</dbReference>
<dbReference type="PROSITE" id="PS51257">
    <property type="entry name" value="PROKAR_LIPOPROTEIN"/>
    <property type="match status" value="1"/>
</dbReference>
<keyword evidence="1" id="KW-0732">Signal</keyword>
<gene>
    <name evidence="3" type="ORF">L0U88_03590</name>
</gene>
<keyword evidence="4" id="KW-1185">Reference proteome</keyword>
<comment type="caution">
    <text evidence="3">The sequence shown here is derived from an EMBL/GenBank/DDBJ whole genome shotgun (WGS) entry which is preliminary data.</text>
</comment>
<reference evidence="3 4" key="1">
    <citation type="submission" date="2022-01" db="EMBL/GenBank/DDBJ databases">
        <title>Flavihumibacter sp. nov., isolated from sediment of a river.</title>
        <authorList>
            <person name="Liu H."/>
        </authorList>
    </citation>
    <scope>NUCLEOTIDE SEQUENCE [LARGE SCALE GENOMIC DNA]</scope>
    <source>
        <strain evidence="3 4">RY-1</strain>
    </source>
</reference>
<dbReference type="RefSeq" id="WP_234864240.1">
    <property type="nucleotide sequence ID" value="NZ_JAKEVY010000001.1"/>
</dbReference>